<evidence type="ECO:0000256" key="6">
    <source>
        <dbReference type="ARBA" id="ARBA00022490"/>
    </source>
</evidence>
<evidence type="ECO:0000256" key="19">
    <source>
        <dbReference type="SAM" id="MobiDB-lite"/>
    </source>
</evidence>
<feature type="compositionally biased region" description="Basic and acidic residues" evidence="19">
    <location>
        <begin position="542"/>
        <end position="553"/>
    </location>
</feature>
<feature type="region of interest" description="Disordered" evidence="19">
    <location>
        <begin position="325"/>
        <end position="346"/>
    </location>
</feature>
<sequence length="743" mass="86515">MMNGRETPPPPVHVHVSEATPIHVHMKRSPSRKQQGKTVRPYTQSEDGRRSKAPPWIPPGKTPTRWNVDSAYDSQRSRSLRRSGSSVKDKPEWKEEDGDTAPVSRSLAVLLKEEQETNRRRTKKSEGAQFRDTEELLRTLVEADIDGAAVTNQLSALQDTVGALSTVKRLTKMHSTSLDRQRDLLLEKIDMFASTSHSLRALLREWTEQEREVLLWSEQRDAVKKRLTDCEAENIRLMAKLSNKEREASKLAETLDLEKESNQTSEELSKLLGSTRLHLETQLDRAQTENTQLNAQIQRMQQSQDQLQLEMRSLTDELWTLRRSRDDEERERRDLETERAERAEEEARRLSERLHEKEMQLAQALSSSSEWCVRHKNEVSAKELLEQEISALKLRTSELAERLHSSEEQGVSERDELKAQIHRVSDNNSALNVENHKLQVELSASEERLRDLQSEARTLKTLLRKHESQVEKYKKKLRESRLESEQFALRLEEAESQSREHRARLSLERDDLKRQLQSRLRDLETLPERLRQTEHRLKEAQHSAQIHEQRSSEHTATLSQLRPKVEQQGAQLDLVQQRNTFLQEENNSLHKKMQSLESKLEELRSESRSQSQVLVLKESLVLKLEKELEERTLEVTALTSRLQQSLQDAKRQADEETQRLLSKERVSQTKALDLQSELSRAKTELSLLQRSKQEMERRFQGQLLNMKERLEQSDSTNRTLQNYVHFLKTSYGNVFGESLLTSQ</sequence>
<keyword evidence="10" id="KW-0744">Spermatogenesis</keyword>
<keyword evidence="12" id="KW-0969">Cilium</keyword>
<evidence type="ECO:0000256" key="11">
    <source>
        <dbReference type="ARBA" id="ARBA00023054"/>
    </source>
</evidence>
<dbReference type="GO" id="GO:0007283">
    <property type="term" value="P:spermatogenesis"/>
    <property type="evidence" value="ECO:0007669"/>
    <property type="project" value="UniProtKB-KW"/>
</dbReference>
<feature type="compositionally biased region" description="Basic residues" evidence="19">
    <location>
        <begin position="24"/>
        <end position="35"/>
    </location>
</feature>
<keyword evidence="21" id="KW-1185">Reference proteome</keyword>
<dbReference type="GO" id="GO:0031514">
    <property type="term" value="C:motile cilium"/>
    <property type="evidence" value="ECO:0007669"/>
    <property type="project" value="UniProtKB-SubCell"/>
</dbReference>
<evidence type="ECO:0000313" key="20">
    <source>
        <dbReference type="Ensembl" id="ENSNMLP00000028925.1"/>
    </source>
</evidence>
<evidence type="ECO:0000256" key="4">
    <source>
        <dbReference type="ARBA" id="ARBA00009316"/>
    </source>
</evidence>
<name>A0A8C6U1C6_9GOBI</name>
<dbReference type="GO" id="GO:0005874">
    <property type="term" value="C:microtubule"/>
    <property type="evidence" value="ECO:0007669"/>
    <property type="project" value="UniProtKB-KW"/>
</dbReference>
<dbReference type="GO" id="GO:0005813">
    <property type="term" value="C:centrosome"/>
    <property type="evidence" value="ECO:0007669"/>
    <property type="project" value="TreeGrafter"/>
</dbReference>
<dbReference type="InterPro" id="IPR026099">
    <property type="entry name" value="Odf2-rel"/>
</dbReference>
<evidence type="ECO:0000256" key="18">
    <source>
        <dbReference type="SAM" id="Coils"/>
    </source>
</evidence>
<dbReference type="AlphaFoldDB" id="A0A8C6U1C6"/>
<dbReference type="GO" id="GO:1902017">
    <property type="term" value="P:regulation of cilium assembly"/>
    <property type="evidence" value="ECO:0007669"/>
    <property type="project" value="TreeGrafter"/>
</dbReference>
<accession>A0A8C6U1C6</accession>
<dbReference type="PANTHER" id="PTHR23162">
    <property type="entry name" value="OUTER DENSE FIBER OF SPERM TAILS 2"/>
    <property type="match status" value="1"/>
</dbReference>
<evidence type="ECO:0000256" key="5">
    <source>
        <dbReference type="ARBA" id="ARBA00022473"/>
    </source>
</evidence>
<dbReference type="PANTHER" id="PTHR23162:SF8">
    <property type="entry name" value="OUTER DENSE FIBER PROTEIN 2"/>
    <property type="match status" value="1"/>
</dbReference>
<keyword evidence="14" id="KW-0966">Cell projection</keyword>
<reference evidence="20" key="1">
    <citation type="submission" date="2025-08" db="UniProtKB">
        <authorList>
            <consortium name="Ensembl"/>
        </authorList>
    </citation>
    <scope>IDENTIFICATION</scope>
</reference>
<protein>
    <recommendedName>
        <fullName evidence="15">Outer dense fiber protein 2</fullName>
    </recommendedName>
    <alternativeName>
        <fullName evidence="16">Cenexin</fullName>
    </alternativeName>
    <alternativeName>
        <fullName evidence="17">Outer dense fiber of sperm tails protein 2</fullName>
    </alternativeName>
</protein>
<evidence type="ECO:0000256" key="1">
    <source>
        <dbReference type="ARBA" id="ARBA00004114"/>
    </source>
</evidence>
<evidence type="ECO:0000256" key="2">
    <source>
        <dbReference type="ARBA" id="ARBA00004230"/>
    </source>
</evidence>
<evidence type="ECO:0000256" key="9">
    <source>
        <dbReference type="ARBA" id="ARBA00022846"/>
    </source>
</evidence>
<keyword evidence="6" id="KW-0963">Cytoplasm</keyword>
<dbReference type="Proteomes" id="UP000694523">
    <property type="component" value="Unplaced"/>
</dbReference>
<evidence type="ECO:0000256" key="14">
    <source>
        <dbReference type="ARBA" id="ARBA00023273"/>
    </source>
</evidence>
<keyword evidence="5" id="KW-0217">Developmental protein</keyword>
<evidence type="ECO:0000256" key="16">
    <source>
        <dbReference type="ARBA" id="ARBA00041830"/>
    </source>
</evidence>
<comment type="subcellular location">
    <subcellularLocation>
        <location evidence="2">Cell projection</location>
        <location evidence="2">Cilium</location>
        <location evidence="2">Flagellum</location>
    </subcellularLocation>
    <subcellularLocation>
        <location evidence="1">Cytoplasm</location>
        <location evidence="1">Cytoskeleton</location>
        <location evidence="1">Microtubule organizing center</location>
        <location evidence="1">Centrosome</location>
        <location evidence="1">Centriole</location>
    </subcellularLocation>
    <subcellularLocation>
        <location evidence="3">Cytoplasm</location>
        <location evidence="3">Cytoskeleton</location>
        <location evidence="3">Spindle pole</location>
    </subcellularLocation>
</comment>
<evidence type="ECO:0000256" key="3">
    <source>
        <dbReference type="ARBA" id="ARBA00004647"/>
    </source>
</evidence>
<evidence type="ECO:0000313" key="21">
    <source>
        <dbReference type="Proteomes" id="UP000694523"/>
    </source>
</evidence>
<evidence type="ECO:0000256" key="13">
    <source>
        <dbReference type="ARBA" id="ARBA00023212"/>
    </source>
</evidence>
<dbReference type="GO" id="GO:0005814">
    <property type="term" value="C:centriole"/>
    <property type="evidence" value="ECO:0007669"/>
    <property type="project" value="UniProtKB-SubCell"/>
</dbReference>
<keyword evidence="8" id="KW-0221">Differentiation</keyword>
<feature type="coiled-coil region" evidence="18">
    <location>
        <begin position="639"/>
        <end position="698"/>
    </location>
</feature>
<proteinExistence type="inferred from homology"/>
<keyword evidence="13" id="KW-0206">Cytoskeleton</keyword>
<evidence type="ECO:0000256" key="10">
    <source>
        <dbReference type="ARBA" id="ARBA00022871"/>
    </source>
</evidence>
<evidence type="ECO:0000256" key="12">
    <source>
        <dbReference type="ARBA" id="ARBA00023069"/>
    </source>
</evidence>
<evidence type="ECO:0000256" key="7">
    <source>
        <dbReference type="ARBA" id="ARBA00022701"/>
    </source>
</evidence>
<keyword evidence="7" id="KW-0493">Microtubule</keyword>
<evidence type="ECO:0000256" key="15">
    <source>
        <dbReference type="ARBA" id="ARBA00040458"/>
    </source>
</evidence>
<keyword evidence="9" id="KW-0282">Flagellum</keyword>
<feature type="region of interest" description="Disordered" evidence="19">
    <location>
        <begin position="1"/>
        <end position="105"/>
    </location>
</feature>
<evidence type="ECO:0000256" key="17">
    <source>
        <dbReference type="ARBA" id="ARBA00043200"/>
    </source>
</evidence>
<evidence type="ECO:0000256" key="8">
    <source>
        <dbReference type="ARBA" id="ARBA00022782"/>
    </source>
</evidence>
<feature type="compositionally biased region" description="Polar residues" evidence="19">
    <location>
        <begin position="36"/>
        <end position="45"/>
    </location>
</feature>
<keyword evidence="11 18" id="KW-0175">Coiled coil</keyword>
<reference evidence="20" key="2">
    <citation type="submission" date="2025-09" db="UniProtKB">
        <authorList>
            <consortium name="Ensembl"/>
        </authorList>
    </citation>
    <scope>IDENTIFICATION</scope>
</reference>
<organism evidence="20 21">
    <name type="scientific">Neogobius melanostomus</name>
    <name type="common">round goby</name>
    <dbReference type="NCBI Taxonomy" id="47308"/>
    <lineage>
        <taxon>Eukaryota</taxon>
        <taxon>Metazoa</taxon>
        <taxon>Chordata</taxon>
        <taxon>Craniata</taxon>
        <taxon>Vertebrata</taxon>
        <taxon>Euteleostomi</taxon>
        <taxon>Actinopterygii</taxon>
        <taxon>Neopterygii</taxon>
        <taxon>Teleostei</taxon>
        <taxon>Neoteleostei</taxon>
        <taxon>Acanthomorphata</taxon>
        <taxon>Gobiaria</taxon>
        <taxon>Gobiiformes</taxon>
        <taxon>Gobioidei</taxon>
        <taxon>Gobiidae</taxon>
        <taxon>Benthophilinae</taxon>
        <taxon>Neogobiini</taxon>
        <taxon>Neogobius</taxon>
    </lineage>
</organism>
<dbReference type="Ensembl" id="ENSNMLT00000032283.1">
    <property type="protein sequence ID" value="ENSNMLP00000028925.1"/>
    <property type="gene ID" value="ENSNMLG00000018363.1"/>
</dbReference>
<feature type="region of interest" description="Disordered" evidence="19">
    <location>
        <begin position="542"/>
        <end position="562"/>
    </location>
</feature>
<dbReference type="GO" id="GO:0000922">
    <property type="term" value="C:spindle pole"/>
    <property type="evidence" value="ECO:0007669"/>
    <property type="project" value="UniProtKB-SubCell"/>
</dbReference>
<comment type="similarity">
    <text evidence="4">Belongs to the ODF2 family.</text>
</comment>
<dbReference type="GO" id="GO:0030154">
    <property type="term" value="P:cell differentiation"/>
    <property type="evidence" value="ECO:0007669"/>
    <property type="project" value="UniProtKB-KW"/>
</dbReference>